<comment type="catalytic activity">
    <reaction evidence="11 12">
        <text>RNA(n) + ATP = RNA(n)-3'-adenine ribonucleotide + diphosphate</text>
        <dbReference type="Rhea" id="RHEA:11332"/>
        <dbReference type="Rhea" id="RHEA-COMP:14527"/>
        <dbReference type="Rhea" id="RHEA-COMP:17347"/>
        <dbReference type="ChEBI" id="CHEBI:30616"/>
        <dbReference type="ChEBI" id="CHEBI:33019"/>
        <dbReference type="ChEBI" id="CHEBI:140395"/>
        <dbReference type="ChEBI" id="CHEBI:173115"/>
        <dbReference type="EC" id="2.7.7.19"/>
    </reaction>
</comment>
<feature type="binding site" evidence="14">
    <location>
        <position position="105"/>
    </location>
    <ligand>
        <name>Mg(2+)</name>
        <dbReference type="ChEBI" id="CHEBI:18420"/>
        <label>1</label>
        <note>catalytic</note>
    </ligand>
</feature>
<dbReference type="GO" id="GO:1990817">
    <property type="term" value="F:poly(A) RNA polymerase activity"/>
    <property type="evidence" value="ECO:0007669"/>
    <property type="project" value="UniProtKB-UniRule"/>
</dbReference>
<protein>
    <recommendedName>
        <fullName evidence="12">Poly(A) polymerase</fullName>
        <ecNumber evidence="12">2.7.7.19</ecNumber>
    </recommendedName>
</protein>
<dbReference type="EMBL" id="HACA01032087">
    <property type="protein sequence ID" value="CDW49448.1"/>
    <property type="molecule type" value="Transcribed_RNA"/>
</dbReference>
<dbReference type="GO" id="GO:0006397">
    <property type="term" value="P:mRNA processing"/>
    <property type="evidence" value="ECO:0007669"/>
    <property type="project" value="UniProtKB-KW"/>
</dbReference>
<evidence type="ECO:0000256" key="14">
    <source>
        <dbReference type="PIRSR" id="PIRSR018425-2"/>
    </source>
</evidence>
<evidence type="ECO:0000256" key="5">
    <source>
        <dbReference type="ARBA" id="ARBA00022679"/>
    </source>
</evidence>
<evidence type="ECO:0000259" key="17">
    <source>
        <dbReference type="Pfam" id="PF04928"/>
    </source>
</evidence>
<comment type="cofactor">
    <cofactor evidence="1">
        <name>Mn(2+)</name>
        <dbReference type="ChEBI" id="CHEBI:29035"/>
    </cofactor>
</comment>
<dbReference type="PIRSF" id="PIRSF018425">
    <property type="entry name" value="PolyA_polymerase"/>
    <property type="match status" value="1"/>
</dbReference>
<keyword evidence="8 12" id="KW-0067">ATP-binding</keyword>
<feature type="domain" description="Poly(A) polymerase nucleotidyltransferase" evidence="18">
    <location>
        <begin position="11"/>
        <end position="204"/>
    </location>
</feature>
<dbReference type="Pfam" id="PF20750">
    <property type="entry name" value="PAP_NTPase"/>
    <property type="match status" value="1"/>
</dbReference>
<feature type="compositionally biased region" description="Low complexity" evidence="15">
    <location>
        <begin position="550"/>
        <end position="565"/>
    </location>
</feature>
<evidence type="ECO:0000259" key="18">
    <source>
        <dbReference type="Pfam" id="PF20750"/>
    </source>
</evidence>
<evidence type="ECO:0000256" key="6">
    <source>
        <dbReference type="ARBA" id="ARBA00022723"/>
    </source>
</evidence>
<keyword evidence="7 12" id="KW-0547">Nucleotide-binding</keyword>
<dbReference type="InterPro" id="IPR048840">
    <property type="entry name" value="PolA_pol_NTPase"/>
</dbReference>
<evidence type="ECO:0000256" key="15">
    <source>
        <dbReference type="SAM" id="MobiDB-lite"/>
    </source>
</evidence>
<dbReference type="Pfam" id="PF04928">
    <property type="entry name" value="PAP_central"/>
    <property type="match status" value="1"/>
</dbReference>
<dbReference type="FunFam" id="1.10.1410.10:FF:000001">
    <property type="entry name" value="Putative poly(A) polymerase gamma"/>
    <property type="match status" value="1"/>
</dbReference>
<proteinExistence type="inferred from homology"/>
<evidence type="ECO:0000256" key="9">
    <source>
        <dbReference type="ARBA" id="ARBA00022842"/>
    </source>
</evidence>
<dbReference type="InterPro" id="IPR011068">
    <property type="entry name" value="NuclTrfase_I-like_C"/>
</dbReference>
<dbReference type="GO" id="GO:0003723">
    <property type="term" value="F:RNA binding"/>
    <property type="evidence" value="ECO:0007669"/>
    <property type="project" value="UniProtKB-UniRule"/>
</dbReference>
<feature type="binding site" evidence="13">
    <location>
        <position position="157"/>
    </location>
    <ligand>
        <name>ATP</name>
        <dbReference type="ChEBI" id="CHEBI:30616"/>
    </ligand>
</feature>
<feature type="domain" description="Poly(A) polymerase central" evidence="17">
    <location>
        <begin position="209"/>
        <end position="353"/>
    </location>
</feature>
<feature type="region of interest" description="Disordered" evidence="15">
    <location>
        <begin position="483"/>
        <end position="593"/>
    </location>
</feature>
<dbReference type="InterPro" id="IPR043519">
    <property type="entry name" value="NT_sf"/>
</dbReference>
<feature type="binding site" evidence="14">
    <location>
        <position position="103"/>
    </location>
    <ligand>
        <name>Mg(2+)</name>
        <dbReference type="ChEBI" id="CHEBI:18420"/>
        <label>2</label>
        <note>catalytic</note>
    </ligand>
</feature>
<evidence type="ECO:0000256" key="8">
    <source>
        <dbReference type="ARBA" id="ARBA00022840"/>
    </source>
</evidence>
<dbReference type="Gene3D" id="3.30.70.590">
    <property type="entry name" value="Poly(A) polymerase predicted RNA binding domain"/>
    <property type="match status" value="1"/>
</dbReference>
<dbReference type="InterPro" id="IPR007010">
    <property type="entry name" value="PolA_pol_RNA-bd_dom"/>
</dbReference>
<dbReference type="PANTHER" id="PTHR10682">
    <property type="entry name" value="POLY A POLYMERASE"/>
    <property type="match status" value="1"/>
</dbReference>
<name>A0A0K2VG15_LEPSM</name>
<dbReference type="SUPFAM" id="SSF55003">
    <property type="entry name" value="PAP/Archaeal CCA-adding enzyme, C-terminal domain"/>
    <property type="match status" value="1"/>
</dbReference>
<feature type="binding site" evidence="13">
    <location>
        <begin position="236"/>
        <end position="237"/>
    </location>
    <ligand>
        <name>ATP</name>
        <dbReference type="ChEBI" id="CHEBI:30616"/>
    </ligand>
</feature>
<comment type="similarity">
    <text evidence="3 12">Belongs to the poly(A) polymerase family.</text>
</comment>
<evidence type="ECO:0000256" key="1">
    <source>
        <dbReference type="ARBA" id="ARBA00001936"/>
    </source>
</evidence>
<feature type="binding site" evidence="14">
    <location>
        <position position="105"/>
    </location>
    <ligand>
        <name>Mg(2+)</name>
        <dbReference type="ChEBI" id="CHEBI:18420"/>
        <label>2</label>
        <note>catalytic</note>
    </ligand>
</feature>
<evidence type="ECO:0000256" key="4">
    <source>
        <dbReference type="ARBA" id="ARBA00022664"/>
    </source>
</evidence>
<dbReference type="GO" id="GO:0005634">
    <property type="term" value="C:nucleus"/>
    <property type="evidence" value="ECO:0007669"/>
    <property type="project" value="UniProtKB-SubCell"/>
</dbReference>
<reference evidence="19" key="1">
    <citation type="submission" date="2014-05" db="EMBL/GenBank/DDBJ databases">
        <authorList>
            <person name="Chronopoulou M."/>
        </authorList>
    </citation>
    <scope>NUCLEOTIDE SEQUENCE</scope>
    <source>
        <tissue evidence="19">Whole organism</tissue>
    </source>
</reference>
<evidence type="ECO:0000313" key="19">
    <source>
        <dbReference type="EMBL" id="CDW49448.1"/>
    </source>
</evidence>
<dbReference type="PANTHER" id="PTHR10682:SF10">
    <property type="entry name" value="POLYNUCLEOTIDE ADENYLYLTRANSFERASE"/>
    <property type="match status" value="1"/>
</dbReference>
<evidence type="ECO:0000256" key="12">
    <source>
        <dbReference type="PIRNR" id="PIRNR018425"/>
    </source>
</evidence>
<dbReference type="EMBL" id="HACA01032086">
    <property type="protein sequence ID" value="CDW49447.1"/>
    <property type="molecule type" value="Transcribed_RNA"/>
</dbReference>
<keyword evidence="9 14" id="KW-0460">Magnesium</keyword>
<evidence type="ECO:0000256" key="3">
    <source>
        <dbReference type="ARBA" id="ARBA00010912"/>
    </source>
</evidence>
<feature type="compositionally biased region" description="Basic and acidic residues" evidence="15">
    <location>
        <begin position="486"/>
        <end position="496"/>
    </location>
</feature>
<dbReference type="FunFam" id="3.30.460.10:FF:000002">
    <property type="entry name" value="Poly(A) polymerase alpha, putative"/>
    <property type="match status" value="1"/>
</dbReference>
<keyword evidence="10 12" id="KW-0539">Nucleus</keyword>
<evidence type="ECO:0000256" key="13">
    <source>
        <dbReference type="PIRSR" id="PIRSR018425-1"/>
    </source>
</evidence>
<comment type="cofactor">
    <cofactor evidence="14">
        <name>Mg(2+)</name>
        <dbReference type="ChEBI" id="CHEBI:18420"/>
    </cofactor>
    <text evidence="14">Binds 2 magnesium ions. Also active with manganese.</text>
</comment>
<feature type="binding site" evidence="14">
    <location>
        <position position="157"/>
    </location>
    <ligand>
        <name>Mg(2+)</name>
        <dbReference type="ChEBI" id="CHEBI:18420"/>
        <label>2</label>
        <note>catalytic</note>
    </ligand>
</feature>
<feature type="compositionally biased region" description="Basic and acidic residues" evidence="15">
    <location>
        <begin position="508"/>
        <end position="518"/>
    </location>
</feature>
<dbReference type="SUPFAM" id="SSF81631">
    <property type="entry name" value="PAP/OAS1 substrate-binding domain"/>
    <property type="match status" value="1"/>
</dbReference>
<comment type="subcellular location">
    <subcellularLocation>
        <location evidence="2 12">Nucleus</location>
    </subcellularLocation>
</comment>
<dbReference type="GO" id="GO:0046872">
    <property type="term" value="F:metal ion binding"/>
    <property type="evidence" value="ECO:0007669"/>
    <property type="project" value="UniProtKB-KW"/>
</dbReference>
<dbReference type="Pfam" id="PF04926">
    <property type="entry name" value="PAP_RNA-bind"/>
    <property type="match status" value="1"/>
</dbReference>
<dbReference type="Gene3D" id="1.10.1410.10">
    <property type="match status" value="1"/>
</dbReference>
<dbReference type="Gene3D" id="3.30.460.10">
    <property type="entry name" value="Beta Polymerase, domain 2"/>
    <property type="match status" value="1"/>
</dbReference>
<sequence>MNENSGSMTTGITPPISLAFPESGDVERTVLLKESMEPYGVFDTGDELNHRMAVLSRLNVLVKEWIKEVSLEKNMPLNLAETVGGNVYTFGSYRLGVHNRGADIDALCVAPRHILREDYFSSFVDKLRAQPEVSELRSVPEAFVPVIKMNFDGIEIDMTFARLALKEVTDNQTLGDPILLKNLDPKCVRSLNGCRVTDEILNQVPNKDTFRLTLRGIKLWAKRHGIYSNVLGYLGGVSWAMLVARVCQLYPNADASQLIQKFFLVFSNWQWPQPVLLKKPEDVGLGFPVWDPRLNVSDRFHHMPIITPAYPQQNSTFNVSRSTLEIMKAEFKSSRQICDDLVVGRVNWDKLFETPNFFAKYRHFIVLEASSSSEEDQLEWYGLVESKVRHLVGNLERESIELAHVWPKTYPSQVKGQEKTCCYWFIGLIIKNVVEQNHLDLTTPIRNFTDIVMRSAHTIKMWKDGMKVEACYKRRKQLAKYLPPNERYKLKSERKSLPSSLTNSPAANHDESSRDSVKKRVVSSSEAENSNLNDEQGTVDDTEDATGVTNNENDSNSKDISSSPSTEDKNVVQPPLKRTKTSEIELRNGLQIS</sequence>
<feature type="binding site" evidence="13">
    <location>
        <begin position="103"/>
        <end position="105"/>
    </location>
    <ligand>
        <name>ATP</name>
        <dbReference type="ChEBI" id="CHEBI:30616"/>
    </ligand>
</feature>
<feature type="compositionally biased region" description="Polar residues" evidence="15">
    <location>
        <begin position="526"/>
        <end position="536"/>
    </location>
</feature>
<gene>
    <name evidence="19" type="primary">Papolg</name>
</gene>
<organism evidence="19">
    <name type="scientific">Lepeophtheirus salmonis</name>
    <name type="common">Salmon louse</name>
    <name type="synonym">Caligus salmonis</name>
    <dbReference type="NCBI Taxonomy" id="72036"/>
    <lineage>
        <taxon>Eukaryota</taxon>
        <taxon>Metazoa</taxon>
        <taxon>Ecdysozoa</taxon>
        <taxon>Arthropoda</taxon>
        <taxon>Crustacea</taxon>
        <taxon>Multicrustacea</taxon>
        <taxon>Hexanauplia</taxon>
        <taxon>Copepoda</taxon>
        <taxon>Siphonostomatoida</taxon>
        <taxon>Caligidae</taxon>
        <taxon>Lepeophtheirus</taxon>
    </lineage>
</organism>
<feature type="binding site" evidence="13">
    <location>
        <position position="218"/>
    </location>
    <ligand>
        <name>ATP</name>
        <dbReference type="ChEBI" id="CHEBI:30616"/>
    </ligand>
</feature>
<feature type="binding site" evidence="13">
    <location>
        <begin position="90"/>
        <end position="92"/>
    </location>
    <ligand>
        <name>ATP</name>
        <dbReference type="ChEBI" id="CHEBI:30616"/>
    </ligand>
</feature>
<dbReference type="CDD" id="cd05402">
    <property type="entry name" value="NT_PAP_TUTase"/>
    <property type="match status" value="1"/>
</dbReference>
<dbReference type="InterPro" id="IPR007012">
    <property type="entry name" value="PolA_pol_cen_dom"/>
</dbReference>
<evidence type="ECO:0000256" key="7">
    <source>
        <dbReference type="ARBA" id="ARBA00022741"/>
    </source>
</evidence>
<evidence type="ECO:0000256" key="10">
    <source>
        <dbReference type="ARBA" id="ARBA00023242"/>
    </source>
</evidence>
<keyword evidence="6 14" id="KW-0479">Metal-binding</keyword>
<feature type="domain" description="Poly(A) polymerase RNA-binding" evidence="16">
    <location>
        <begin position="356"/>
        <end position="415"/>
    </location>
</feature>
<dbReference type="GO" id="GO:0005524">
    <property type="term" value="F:ATP binding"/>
    <property type="evidence" value="ECO:0007669"/>
    <property type="project" value="UniProtKB-UniRule"/>
</dbReference>
<accession>A0A0K2VG15</accession>
<dbReference type="OrthoDB" id="412748at2759"/>
<keyword evidence="4 12" id="KW-0507">mRNA processing</keyword>
<evidence type="ECO:0000256" key="11">
    <source>
        <dbReference type="ARBA" id="ARBA00048830"/>
    </source>
</evidence>
<feature type="binding site" evidence="13">
    <location>
        <position position="227"/>
    </location>
    <ligand>
        <name>ATP</name>
        <dbReference type="ChEBI" id="CHEBI:30616"/>
    </ligand>
</feature>
<dbReference type="AlphaFoldDB" id="A0A0K2VG15"/>
<dbReference type="InterPro" id="IPR014492">
    <property type="entry name" value="PolyA_polymerase"/>
</dbReference>
<feature type="binding site" evidence="14">
    <location>
        <position position="103"/>
    </location>
    <ligand>
        <name>Mg(2+)</name>
        <dbReference type="ChEBI" id="CHEBI:18420"/>
        <label>1</label>
        <note>catalytic</note>
    </ligand>
</feature>
<comment type="function">
    <text evidence="12">Polymerase that creates the 3'-poly(A) tail of mRNA's.</text>
</comment>
<dbReference type="SUPFAM" id="SSF81301">
    <property type="entry name" value="Nucleotidyltransferase"/>
    <property type="match status" value="1"/>
</dbReference>
<evidence type="ECO:0000256" key="2">
    <source>
        <dbReference type="ARBA" id="ARBA00004123"/>
    </source>
</evidence>
<evidence type="ECO:0000259" key="16">
    <source>
        <dbReference type="Pfam" id="PF04926"/>
    </source>
</evidence>
<dbReference type="EC" id="2.7.7.19" evidence="12"/>
<feature type="compositionally biased region" description="Polar residues" evidence="15">
    <location>
        <begin position="497"/>
        <end position="506"/>
    </location>
</feature>
<keyword evidence="5 12" id="KW-0808">Transferase</keyword>
<dbReference type="GO" id="GO:0031123">
    <property type="term" value="P:RNA 3'-end processing"/>
    <property type="evidence" value="ECO:0007669"/>
    <property type="project" value="InterPro"/>
</dbReference>